<dbReference type="GO" id="GO:0043252">
    <property type="term" value="P:sodium-independent organic anion transport"/>
    <property type="evidence" value="ECO:0007669"/>
    <property type="project" value="TreeGrafter"/>
</dbReference>
<keyword evidence="2" id="KW-0812">Transmembrane</keyword>
<evidence type="ECO:0000256" key="2">
    <source>
        <dbReference type="SAM" id="Phobius"/>
    </source>
</evidence>
<dbReference type="EMBL" id="BPLR01008911">
    <property type="protein sequence ID" value="GIY28152.1"/>
    <property type="molecule type" value="Genomic_DNA"/>
</dbReference>
<reference evidence="3 4" key="1">
    <citation type="submission" date="2021-06" db="EMBL/GenBank/DDBJ databases">
        <title>Caerostris extrusa draft genome.</title>
        <authorList>
            <person name="Kono N."/>
            <person name="Arakawa K."/>
        </authorList>
    </citation>
    <scope>NUCLEOTIDE SEQUENCE [LARGE SCALE GENOMIC DNA]</scope>
</reference>
<feature type="transmembrane region" description="Helical" evidence="2">
    <location>
        <begin position="108"/>
        <end position="129"/>
    </location>
</feature>
<feature type="transmembrane region" description="Helical" evidence="2">
    <location>
        <begin position="173"/>
        <end position="197"/>
    </location>
</feature>
<proteinExistence type="predicted"/>
<evidence type="ECO:0000313" key="4">
    <source>
        <dbReference type="Proteomes" id="UP001054945"/>
    </source>
</evidence>
<dbReference type="GO" id="GO:0016323">
    <property type="term" value="C:basolateral plasma membrane"/>
    <property type="evidence" value="ECO:0007669"/>
    <property type="project" value="TreeGrafter"/>
</dbReference>
<dbReference type="SUPFAM" id="SSF103473">
    <property type="entry name" value="MFS general substrate transporter"/>
    <property type="match status" value="1"/>
</dbReference>
<dbReference type="AlphaFoldDB" id="A0AAV4S6U8"/>
<feature type="transmembrane region" description="Helical" evidence="2">
    <location>
        <begin position="77"/>
        <end position="96"/>
    </location>
</feature>
<keyword evidence="1" id="KW-1015">Disulfide bond</keyword>
<dbReference type="PANTHER" id="PTHR11388:SF142">
    <property type="entry name" value="SOLUTE CARRIER ORGANIC ANION TRANSPORTER FAMILY MEMBER 5A1"/>
    <property type="match status" value="1"/>
</dbReference>
<evidence type="ECO:0000313" key="3">
    <source>
        <dbReference type="EMBL" id="GIY28152.1"/>
    </source>
</evidence>
<dbReference type="Pfam" id="PF03137">
    <property type="entry name" value="OATP"/>
    <property type="match status" value="1"/>
</dbReference>
<accession>A0AAV4S6U8</accession>
<organism evidence="3 4">
    <name type="scientific">Caerostris extrusa</name>
    <name type="common">Bark spider</name>
    <name type="synonym">Caerostris bankana</name>
    <dbReference type="NCBI Taxonomy" id="172846"/>
    <lineage>
        <taxon>Eukaryota</taxon>
        <taxon>Metazoa</taxon>
        <taxon>Ecdysozoa</taxon>
        <taxon>Arthropoda</taxon>
        <taxon>Chelicerata</taxon>
        <taxon>Arachnida</taxon>
        <taxon>Araneae</taxon>
        <taxon>Araneomorphae</taxon>
        <taxon>Entelegynae</taxon>
        <taxon>Araneoidea</taxon>
        <taxon>Araneidae</taxon>
        <taxon>Caerostris</taxon>
    </lineage>
</organism>
<protein>
    <recommendedName>
        <fullName evidence="5">Fluoride ion transporter CrcB</fullName>
    </recommendedName>
</protein>
<dbReference type="PANTHER" id="PTHR11388">
    <property type="entry name" value="ORGANIC ANION TRANSPORTER"/>
    <property type="match status" value="1"/>
</dbReference>
<dbReference type="InterPro" id="IPR004156">
    <property type="entry name" value="OATP"/>
</dbReference>
<dbReference type="GO" id="GO:0015347">
    <property type="term" value="F:sodium-independent organic anion transmembrane transporter activity"/>
    <property type="evidence" value="ECO:0007669"/>
    <property type="project" value="TreeGrafter"/>
</dbReference>
<keyword evidence="2" id="KW-0472">Membrane</keyword>
<keyword evidence="2" id="KW-1133">Transmembrane helix</keyword>
<comment type="caution">
    <text evidence="3">The sequence shown here is derived from an EMBL/GenBank/DDBJ whole genome shotgun (WGS) entry which is preliminary data.</text>
</comment>
<name>A0AAV4S6U8_CAEEX</name>
<keyword evidence="4" id="KW-1185">Reference proteome</keyword>
<sequence length="205" mass="23145">MTSSCLDLTLPSSSTCKDDFVNRVAMPQTNKKCRKQCFQGLIFCTHRWAYMPIMVYDYDLRECGILSFRPHFLQSFASIRIFVFLSCVLVTVQQALSSGYFNRYYCDGNWFSCVLYSLFSGATFCHNVSKNLTHPMDENTCQLPTATAVGGTPIFTLGTTYIDDHVKKESSSMYIGCMYSMVAFGLVCGFLLGGYLLSIMRITFV</sequence>
<evidence type="ECO:0008006" key="5">
    <source>
        <dbReference type="Google" id="ProtNLM"/>
    </source>
</evidence>
<dbReference type="InterPro" id="IPR036259">
    <property type="entry name" value="MFS_trans_sf"/>
</dbReference>
<evidence type="ECO:0000256" key="1">
    <source>
        <dbReference type="ARBA" id="ARBA00023157"/>
    </source>
</evidence>
<dbReference type="Proteomes" id="UP001054945">
    <property type="component" value="Unassembled WGS sequence"/>
</dbReference>
<gene>
    <name evidence="3" type="ORF">CEXT_4211</name>
</gene>